<evidence type="ECO:0000313" key="4">
    <source>
        <dbReference type="Proteomes" id="UP001620645"/>
    </source>
</evidence>
<dbReference type="Gene3D" id="1.20.5.170">
    <property type="match status" value="1"/>
</dbReference>
<evidence type="ECO:0000313" key="3">
    <source>
        <dbReference type="EMBL" id="KAL3084265.1"/>
    </source>
</evidence>
<reference evidence="3 4" key="1">
    <citation type="submission" date="2024-10" db="EMBL/GenBank/DDBJ databases">
        <authorList>
            <person name="Kim D."/>
        </authorList>
    </citation>
    <scope>NUCLEOTIDE SEQUENCE [LARGE SCALE GENOMIC DNA]</scope>
    <source>
        <strain evidence="3">Taebaek</strain>
    </source>
</reference>
<feature type="coiled-coil region" evidence="1">
    <location>
        <begin position="56"/>
        <end position="104"/>
    </location>
</feature>
<keyword evidence="2" id="KW-0732">Signal</keyword>
<feature type="signal peptide" evidence="2">
    <location>
        <begin position="1"/>
        <end position="24"/>
    </location>
</feature>
<sequence>MLLTPLFLLVMAFMALLVIQRSSATAGDASPALANQEEKRVFSPDESGPLQNFPEIRRVEGEIGRVENEIRRVEGEILTDAIEIRRVEGEIRRVEGEIRRVENEILSDAIEIRMDAIETHLVMANEVLWPFLLLLTNDKAKRVTLDRR</sequence>
<keyword evidence="1" id="KW-0175">Coiled coil</keyword>
<gene>
    <name evidence="3" type="ORF">niasHS_009753</name>
</gene>
<feature type="chain" id="PRO_5044843885" evidence="2">
    <location>
        <begin position="25"/>
        <end position="148"/>
    </location>
</feature>
<organism evidence="3 4">
    <name type="scientific">Heterodera schachtii</name>
    <name type="common">Sugarbeet cyst nematode worm</name>
    <name type="synonym">Tylenchus schachtii</name>
    <dbReference type="NCBI Taxonomy" id="97005"/>
    <lineage>
        <taxon>Eukaryota</taxon>
        <taxon>Metazoa</taxon>
        <taxon>Ecdysozoa</taxon>
        <taxon>Nematoda</taxon>
        <taxon>Chromadorea</taxon>
        <taxon>Rhabditida</taxon>
        <taxon>Tylenchina</taxon>
        <taxon>Tylenchomorpha</taxon>
        <taxon>Tylenchoidea</taxon>
        <taxon>Heteroderidae</taxon>
        <taxon>Heteroderinae</taxon>
        <taxon>Heterodera</taxon>
    </lineage>
</organism>
<keyword evidence="4" id="KW-1185">Reference proteome</keyword>
<accession>A0ABD2J2V6</accession>
<dbReference type="Proteomes" id="UP001620645">
    <property type="component" value="Unassembled WGS sequence"/>
</dbReference>
<comment type="caution">
    <text evidence="3">The sequence shown here is derived from an EMBL/GenBank/DDBJ whole genome shotgun (WGS) entry which is preliminary data.</text>
</comment>
<proteinExistence type="predicted"/>
<evidence type="ECO:0000256" key="1">
    <source>
        <dbReference type="SAM" id="Coils"/>
    </source>
</evidence>
<name>A0ABD2J2V6_HETSC</name>
<protein>
    <submittedName>
        <fullName evidence="3">Uncharacterized protein</fullName>
    </submittedName>
</protein>
<evidence type="ECO:0000256" key="2">
    <source>
        <dbReference type="SAM" id="SignalP"/>
    </source>
</evidence>
<dbReference type="EMBL" id="JBICCN010000238">
    <property type="protein sequence ID" value="KAL3084265.1"/>
    <property type="molecule type" value="Genomic_DNA"/>
</dbReference>
<dbReference type="AlphaFoldDB" id="A0ABD2J2V6"/>